<organism evidence="4 5">
    <name type="scientific">Corynebacterium yudongzhengii</name>
    <dbReference type="NCBI Taxonomy" id="2080740"/>
    <lineage>
        <taxon>Bacteria</taxon>
        <taxon>Bacillati</taxon>
        <taxon>Actinomycetota</taxon>
        <taxon>Actinomycetes</taxon>
        <taxon>Mycobacteriales</taxon>
        <taxon>Corynebacteriaceae</taxon>
        <taxon>Corynebacterium</taxon>
    </lineage>
</organism>
<evidence type="ECO:0000256" key="1">
    <source>
        <dbReference type="SAM" id="Coils"/>
    </source>
</evidence>
<dbReference type="AlphaFoldDB" id="A0A2U1T6R1"/>
<evidence type="ECO:0000256" key="2">
    <source>
        <dbReference type="SAM" id="MobiDB-lite"/>
    </source>
</evidence>
<dbReference type="Proteomes" id="UP000244989">
    <property type="component" value="Unassembled WGS sequence"/>
</dbReference>
<dbReference type="InterPro" id="IPR007060">
    <property type="entry name" value="FtsL/DivIC"/>
</dbReference>
<name>A0A2U1T6R1_9CORY</name>
<dbReference type="Pfam" id="PF04977">
    <property type="entry name" value="DivIC"/>
    <property type="match status" value="1"/>
</dbReference>
<proteinExistence type="predicted"/>
<evidence type="ECO:0000313" key="4">
    <source>
        <dbReference type="EMBL" id="PWC01686.1"/>
    </source>
</evidence>
<feature type="region of interest" description="Disordered" evidence="2">
    <location>
        <begin position="1"/>
        <end position="33"/>
    </location>
</feature>
<feature type="transmembrane region" description="Helical" evidence="3">
    <location>
        <begin position="37"/>
        <end position="60"/>
    </location>
</feature>
<evidence type="ECO:0000313" key="5">
    <source>
        <dbReference type="Proteomes" id="UP000244989"/>
    </source>
</evidence>
<keyword evidence="5" id="KW-1185">Reference proteome</keyword>
<dbReference type="RefSeq" id="WP_108431852.1">
    <property type="nucleotide sequence ID" value="NZ_CP026947.1"/>
</dbReference>
<evidence type="ECO:0000256" key="3">
    <source>
        <dbReference type="SAM" id="Phobius"/>
    </source>
</evidence>
<gene>
    <name evidence="4" type="ORF">DF222_06130</name>
</gene>
<dbReference type="KEGG" id="cyz:C3B44_07610"/>
<sequence length="167" mass="18738">MAARFSQRTRVPVSDRSSATRRSRPARKAGKAKGRSLDVPSLAVIGVVVLLILGAIYVPLKNYFDGRTEIARLHESIAAKEAQKEQLQDEIAQYDDEEFVRQEARRRLGVIEPGETAWRVVDPRMDPEDQVTTSSTDAEIQPEWYEVLWDSVATPPSPAAEMHLPVQ</sequence>
<comment type="caution">
    <text evidence="4">The sequence shown here is derived from an EMBL/GenBank/DDBJ whole genome shotgun (WGS) entry which is preliminary data.</text>
</comment>
<dbReference type="OrthoDB" id="5187715at2"/>
<dbReference type="EMBL" id="QEEZ01000009">
    <property type="protein sequence ID" value="PWC01686.1"/>
    <property type="molecule type" value="Genomic_DNA"/>
</dbReference>
<keyword evidence="3" id="KW-1133">Transmembrane helix</keyword>
<keyword evidence="3" id="KW-0472">Membrane</keyword>
<keyword evidence="3" id="KW-0812">Transmembrane</keyword>
<feature type="coiled-coil region" evidence="1">
    <location>
        <begin position="70"/>
        <end position="97"/>
    </location>
</feature>
<reference evidence="5" key="1">
    <citation type="submission" date="2018-04" db="EMBL/GenBank/DDBJ databases">
        <authorList>
            <person name="Liu S."/>
            <person name="Wang Z."/>
            <person name="Li J."/>
        </authorList>
    </citation>
    <scope>NUCLEOTIDE SEQUENCE [LARGE SCALE GENOMIC DNA]</scope>
    <source>
        <strain evidence="5">2189</strain>
    </source>
</reference>
<keyword evidence="1" id="KW-0175">Coiled coil</keyword>
<feature type="compositionally biased region" description="Basic residues" evidence="2">
    <location>
        <begin position="19"/>
        <end position="33"/>
    </location>
</feature>
<protein>
    <submittedName>
        <fullName evidence="4">Septum formation initiator family protein</fullName>
    </submittedName>
</protein>
<accession>A0A2U1T6R1</accession>